<organism evidence="2 3">
    <name type="scientific">Weissella ceti</name>
    <dbReference type="NCBI Taxonomy" id="759620"/>
    <lineage>
        <taxon>Bacteria</taxon>
        <taxon>Bacillati</taxon>
        <taxon>Bacillota</taxon>
        <taxon>Bacilli</taxon>
        <taxon>Lactobacillales</taxon>
        <taxon>Lactobacillaceae</taxon>
        <taxon>Weissella</taxon>
    </lineage>
</organism>
<dbReference type="InterPro" id="IPR043129">
    <property type="entry name" value="ATPase_NBD"/>
</dbReference>
<comment type="caution">
    <text evidence="2">The sequence shown here is derived from an EMBL/GenBank/DDBJ whole genome shotgun (WGS) entry which is preliminary data.</text>
</comment>
<sequence>MTDTLVVNVKMNNVTAKWQDKEVAVELPANFTAEQLMTSVSEVIVDALAGQTPAAIEVVNEIDGLVVLNEASESVTPVMFADDNDAHFIEALTMNGIGGQLERKNGHALTTGTPVIQVLRLKNNMADVYAHAAMYRTVTAYLRSMLTGQNIVTVEEAKLTGLFDQEINKWDTQGLALTDLTVIQLPEIGNVVAHDLTNNVLVEKMSTLPSVKVR</sequence>
<evidence type="ECO:0000313" key="2">
    <source>
        <dbReference type="EMBL" id="MCW0953720.1"/>
    </source>
</evidence>
<evidence type="ECO:0000259" key="1">
    <source>
        <dbReference type="Pfam" id="PF00370"/>
    </source>
</evidence>
<keyword evidence="2" id="KW-0418">Kinase</keyword>
<feature type="domain" description="Carbohydrate kinase FGGY N-terminal" evidence="1">
    <location>
        <begin position="25"/>
        <end position="188"/>
    </location>
</feature>
<protein>
    <submittedName>
        <fullName evidence="2">FGGY family carbohydrate kinase</fullName>
    </submittedName>
</protein>
<keyword evidence="3" id="KW-1185">Reference proteome</keyword>
<dbReference type="SUPFAM" id="SSF53067">
    <property type="entry name" value="Actin-like ATPase domain"/>
    <property type="match status" value="1"/>
</dbReference>
<evidence type="ECO:0000313" key="3">
    <source>
        <dbReference type="Proteomes" id="UP001526225"/>
    </source>
</evidence>
<dbReference type="Proteomes" id="UP001526225">
    <property type="component" value="Unassembled WGS sequence"/>
</dbReference>
<dbReference type="RefSeq" id="WP_213409030.1">
    <property type="nucleotide sequence ID" value="NZ_CP074441.1"/>
</dbReference>
<dbReference type="EMBL" id="JAOZFE010000008">
    <property type="protein sequence ID" value="MCW0953720.1"/>
    <property type="molecule type" value="Genomic_DNA"/>
</dbReference>
<accession>A0ABT3E5M1</accession>
<gene>
    <name evidence="2" type="ORF">OIT44_06610</name>
</gene>
<reference evidence="2 3" key="1">
    <citation type="submission" date="2022-10" db="EMBL/GenBank/DDBJ databases">
        <title>Weissella fermenti sp. nov., isolated from fermented cabbage.</title>
        <authorList>
            <person name="Lee J.K."/>
            <person name="Baek J.H."/>
            <person name="Choi D.G."/>
            <person name="Kim J.M."/>
            <person name="Jeon C.O."/>
        </authorList>
    </citation>
    <scope>NUCLEOTIDE SEQUENCE [LARGE SCALE GENOMIC DNA]</scope>
    <source>
        <strain evidence="2 3">KACC 18534</strain>
    </source>
</reference>
<name>A0ABT3E5M1_9LACO</name>
<proteinExistence type="predicted"/>
<dbReference type="GO" id="GO:0016301">
    <property type="term" value="F:kinase activity"/>
    <property type="evidence" value="ECO:0007669"/>
    <property type="project" value="UniProtKB-KW"/>
</dbReference>
<dbReference type="Gene3D" id="3.30.420.40">
    <property type="match status" value="1"/>
</dbReference>
<dbReference type="Pfam" id="PF00370">
    <property type="entry name" value="FGGY_N"/>
    <property type="match status" value="1"/>
</dbReference>
<dbReference type="InterPro" id="IPR018484">
    <property type="entry name" value="FGGY_N"/>
</dbReference>
<keyword evidence="2" id="KW-0808">Transferase</keyword>